<proteinExistence type="predicted"/>
<organism evidence="1">
    <name type="scientific">Harvfovirus sp</name>
    <dbReference type="NCBI Taxonomy" id="2487768"/>
    <lineage>
        <taxon>Viruses</taxon>
        <taxon>Varidnaviria</taxon>
        <taxon>Bamfordvirae</taxon>
        <taxon>Nucleocytoviricota</taxon>
        <taxon>Megaviricetes</taxon>
        <taxon>Imitervirales</taxon>
        <taxon>Mimiviridae</taxon>
        <taxon>Klosneuvirinae</taxon>
    </lineage>
</organism>
<name>A0A3G4ZZW0_9VIRU</name>
<dbReference type="EMBL" id="MK072243">
    <property type="protein sequence ID" value="AYV80465.1"/>
    <property type="molecule type" value="Genomic_DNA"/>
</dbReference>
<sequence>MNDCTVVYLLQSLFGVSAMATQVVKHMIPVDGIPREFTFQYEYEAVAAAAAAAAAPETKMSSEIDVLAIVKKEEKSTLFTIRTKKITTIWLYDRLEALHGKDKVGGIRSFGKHGTYYLVGSHEYLFPLKPTA</sequence>
<protein>
    <submittedName>
        <fullName evidence="1">Uncharacterized protein</fullName>
    </submittedName>
</protein>
<evidence type="ECO:0000313" key="1">
    <source>
        <dbReference type="EMBL" id="AYV80465.1"/>
    </source>
</evidence>
<reference evidence="1" key="1">
    <citation type="submission" date="2018-10" db="EMBL/GenBank/DDBJ databases">
        <title>Hidden diversity of soil giant viruses.</title>
        <authorList>
            <person name="Schulz F."/>
            <person name="Alteio L."/>
            <person name="Goudeau D."/>
            <person name="Ryan E.M."/>
            <person name="Malmstrom R.R."/>
            <person name="Blanchard J."/>
            <person name="Woyke T."/>
        </authorList>
    </citation>
    <scope>NUCLEOTIDE SEQUENCE</scope>
    <source>
        <strain evidence="1">HAV1</strain>
    </source>
</reference>
<gene>
    <name evidence="1" type="ORF">Harvfovirus1_90</name>
</gene>
<accession>A0A3G4ZZW0</accession>